<dbReference type="OrthoDB" id="3728558at2759"/>
<gene>
    <name evidence="2" type="ORF">SAMD00023353_0203520</name>
</gene>
<organism evidence="2">
    <name type="scientific">Rosellinia necatrix</name>
    <name type="common">White root-rot fungus</name>
    <dbReference type="NCBI Taxonomy" id="77044"/>
    <lineage>
        <taxon>Eukaryota</taxon>
        <taxon>Fungi</taxon>
        <taxon>Dikarya</taxon>
        <taxon>Ascomycota</taxon>
        <taxon>Pezizomycotina</taxon>
        <taxon>Sordariomycetes</taxon>
        <taxon>Xylariomycetidae</taxon>
        <taxon>Xylariales</taxon>
        <taxon>Xylariaceae</taxon>
        <taxon>Rosellinia</taxon>
    </lineage>
</organism>
<dbReference type="EMBL" id="DF977447">
    <property type="protein sequence ID" value="GAW25184.1"/>
    <property type="molecule type" value="Genomic_DNA"/>
</dbReference>
<dbReference type="AlphaFoldDB" id="A0A1S8A4Z7"/>
<dbReference type="Proteomes" id="UP000054516">
    <property type="component" value="Unassembled WGS sequence"/>
</dbReference>
<evidence type="ECO:0000259" key="1">
    <source>
        <dbReference type="Pfam" id="PF20183"/>
    </source>
</evidence>
<reference evidence="2" key="1">
    <citation type="submission" date="2016-03" db="EMBL/GenBank/DDBJ databases">
        <title>Draft genome sequence of Rosellinia necatrix.</title>
        <authorList>
            <person name="Kanematsu S."/>
        </authorList>
    </citation>
    <scope>NUCLEOTIDE SEQUENCE [LARGE SCALE GENOMIC DNA]</scope>
    <source>
        <strain evidence="2">W97</strain>
    </source>
</reference>
<keyword evidence="3" id="KW-1185">Reference proteome</keyword>
<evidence type="ECO:0000313" key="3">
    <source>
        <dbReference type="Proteomes" id="UP000054516"/>
    </source>
</evidence>
<dbReference type="Pfam" id="PF20183">
    <property type="entry name" value="DUF6546"/>
    <property type="match status" value="1"/>
</dbReference>
<protein>
    <recommendedName>
        <fullName evidence="1">DUF6546 domain-containing protein</fullName>
    </recommendedName>
</protein>
<name>A0A1S8A4Z7_ROSNE</name>
<proteinExistence type="predicted"/>
<accession>A0A1S8A4Z7</accession>
<dbReference type="InterPro" id="IPR046676">
    <property type="entry name" value="DUF6546"/>
</dbReference>
<evidence type="ECO:0000313" key="2">
    <source>
        <dbReference type="EMBL" id="GAW25184.1"/>
    </source>
</evidence>
<feature type="domain" description="DUF6546" evidence="1">
    <location>
        <begin position="155"/>
        <end position="198"/>
    </location>
</feature>
<sequence length="222" mass="25641">MPKHSSNFGKAVTRLFSILNTWQPTGRLILELNASSPSDSEHWFKNYCFGPGHEDPGDWSQQEKAIKWHDPKHGWVNGQQVKAPDAPTILRLFSPPCLTPPKNLLEVYAVTGFVIRRQLRHEIFPEVLKALWEKLPRLDSIAYELWRVRRYQCQTACTYAQTTPRRDVYTLLQNASLAALNMPQLKSMVLWNSEQGTSMCGNLPETYCKWDGYTYMAWYMGS</sequence>